<sequence>MGQEVNLFMEAQLMVSINISYITTQPTPHLDGPANNEPEKSPVPVSTVAADEVPDVPDYSFLLKRSRTATLSGKRGVKRQIIVLSIVNGMRQFWSKKPSGLGLVSFSHSIGERRKQELFMFKRHS</sequence>
<dbReference type="Proteomes" id="UP001163046">
    <property type="component" value="Unassembled WGS sequence"/>
</dbReference>
<protein>
    <submittedName>
        <fullName evidence="1">Uncharacterized protein</fullName>
    </submittedName>
</protein>
<evidence type="ECO:0000313" key="1">
    <source>
        <dbReference type="EMBL" id="KAJ7309389.1"/>
    </source>
</evidence>
<proteinExistence type="predicted"/>
<reference evidence="1" key="1">
    <citation type="submission" date="2023-01" db="EMBL/GenBank/DDBJ databases">
        <title>Genome assembly of the deep-sea coral Lophelia pertusa.</title>
        <authorList>
            <person name="Herrera S."/>
            <person name="Cordes E."/>
        </authorList>
    </citation>
    <scope>NUCLEOTIDE SEQUENCE</scope>
    <source>
        <strain evidence="1">USNM1676648</strain>
        <tissue evidence="1">Polyp</tissue>
    </source>
</reference>
<gene>
    <name evidence="1" type="ORF">OS493_040277</name>
</gene>
<dbReference type="AlphaFoldDB" id="A0A9X0CD95"/>
<keyword evidence="2" id="KW-1185">Reference proteome</keyword>
<dbReference type="EMBL" id="MU828107">
    <property type="protein sequence ID" value="KAJ7309389.1"/>
    <property type="molecule type" value="Genomic_DNA"/>
</dbReference>
<organism evidence="1 2">
    <name type="scientific">Desmophyllum pertusum</name>
    <dbReference type="NCBI Taxonomy" id="174260"/>
    <lineage>
        <taxon>Eukaryota</taxon>
        <taxon>Metazoa</taxon>
        <taxon>Cnidaria</taxon>
        <taxon>Anthozoa</taxon>
        <taxon>Hexacorallia</taxon>
        <taxon>Scleractinia</taxon>
        <taxon>Caryophylliina</taxon>
        <taxon>Caryophylliidae</taxon>
        <taxon>Desmophyllum</taxon>
    </lineage>
</organism>
<name>A0A9X0CD95_9CNID</name>
<comment type="caution">
    <text evidence="1">The sequence shown here is derived from an EMBL/GenBank/DDBJ whole genome shotgun (WGS) entry which is preliminary data.</text>
</comment>
<accession>A0A9X0CD95</accession>
<evidence type="ECO:0000313" key="2">
    <source>
        <dbReference type="Proteomes" id="UP001163046"/>
    </source>
</evidence>